<dbReference type="EnsemblMetazoa" id="CLYHEMT015511.1">
    <property type="protein sequence ID" value="CLYHEMP015511.1"/>
    <property type="gene ID" value="CLYHEMG015511"/>
</dbReference>
<keyword evidence="1" id="KW-0175">Coiled coil</keyword>
<proteinExistence type="predicted"/>
<evidence type="ECO:0000313" key="2">
    <source>
        <dbReference type="EnsemblMetazoa" id="CLYHEMP015511.1"/>
    </source>
</evidence>
<protein>
    <submittedName>
        <fullName evidence="2">Uncharacterized protein</fullName>
    </submittedName>
</protein>
<keyword evidence="3" id="KW-1185">Reference proteome</keyword>
<evidence type="ECO:0000256" key="1">
    <source>
        <dbReference type="SAM" id="Coils"/>
    </source>
</evidence>
<dbReference type="RefSeq" id="XP_066918093.1">
    <property type="nucleotide sequence ID" value="XM_067061992.1"/>
</dbReference>
<dbReference type="Proteomes" id="UP000594262">
    <property type="component" value="Unplaced"/>
</dbReference>
<accession>A0A7M5WZR5</accession>
<evidence type="ECO:0000313" key="3">
    <source>
        <dbReference type="Proteomes" id="UP000594262"/>
    </source>
</evidence>
<organism evidence="2 3">
    <name type="scientific">Clytia hemisphaerica</name>
    <dbReference type="NCBI Taxonomy" id="252671"/>
    <lineage>
        <taxon>Eukaryota</taxon>
        <taxon>Metazoa</taxon>
        <taxon>Cnidaria</taxon>
        <taxon>Hydrozoa</taxon>
        <taxon>Hydroidolina</taxon>
        <taxon>Leptothecata</taxon>
        <taxon>Obeliida</taxon>
        <taxon>Clytiidae</taxon>
        <taxon>Clytia</taxon>
    </lineage>
</organism>
<name>A0A7M5WZR5_9CNID</name>
<reference evidence="2" key="1">
    <citation type="submission" date="2021-01" db="UniProtKB">
        <authorList>
            <consortium name="EnsemblMetazoa"/>
        </authorList>
    </citation>
    <scope>IDENTIFICATION</scope>
</reference>
<dbReference type="AlphaFoldDB" id="A0A7M5WZR5"/>
<dbReference type="SUPFAM" id="SSF90257">
    <property type="entry name" value="Myosin rod fragments"/>
    <property type="match status" value="1"/>
</dbReference>
<sequence>MFWKKKKVVIEQTTYEAGRHHAAEDKLSKLVEEYEKFKNMWKETKMENERLRYLCRCQKQEIIKKNRLLVEKNSLLSQIEESTHALKDAFRTTDDNFQSSQEELREKEKSINSLKKIKTNLVVTKERTENELWRLRRELSQIGELIIQHNEDMSLLKDRLTDTKERNNDLCDELDEVESTNQQLVDELDSVVAELETIKTDHEDTQQELKACREWNEKLCEQFLQSEMRNQELVNQLNGTVEEHTHYLEVEGKLVNKQKEVVIKGEQLKDIKSRDERVALLLLKLASSIKSQVKKPSKPKNCIMYPFQQIVPKKKKPNTKNGVKNYLFDERFGMVQELLGEFVHAC</sequence>
<feature type="coiled-coil region" evidence="1">
    <location>
        <begin position="97"/>
        <end position="208"/>
    </location>
</feature>
<dbReference type="GeneID" id="136805409"/>